<accession>A0A1Y3CJ30</accession>
<dbReference type="STRING" id="1977882.B9T28_06750"/>
<sequence>MINKEISEIFNSSTVLKRDQLSFTDTTVPAMTEWASNLSIMQLGDTSESVLKAVYELAELQCSETLRFDLIQVLHPIIENVLMSLEKHFLNQGLFHSDRHEQIIELTTRLRTYFSNIYIDIVRRSNQQLLTQKFSLLKFTQKRNLKTARTLATHYALEQLGLLLVQQQMLYSIPLSNQWLTTHYLYDLAEKNQEHLININQLQGIHQNINTIQQGYAQVLLLEIFNTHQIRPSEIQALYQCSFDWSKLIQVLPQENTLSRYIVDNSKDHPPVYNRKQHDSFQANLYISTQNLLEHINSTTHKDTEYLSKNEKIHLSTALKFYAQNVLGTTSERQHERYEHSAQLQICFGLLSAHFHLSKAKNFHETLLLNNHYGMQSESNVQSNMTRSTDTSTFKSIKVLDREAKHIYQTQVLDISINGYRIRWANEAPKSLRTGEFILVNENPQNKWKGAIIRWIKQSVNKTYEVGIEVLAQDIFPCSVKVPADRSTMNYHPCLLLKNQHLDEIKNSIILPNIPFFKEQQAVYLRLADQEIKIYLNKTLLITQSFIQFDFELLNDEQQILIDQYIHQQSSDLNNQDVWDALK</sequence>
<organism evidence="1 2">
    <name type="scientific">Acinetobacter silvestris</name>
    <dbReference type="NCBI Taxonomy" id="1977882"/>
    <lineage>
        <taxon>Bacteria</taxon>
        <taxon>Pseudomonadati</taxon>
        <taxon>Pseudomonadota</taxon>
        <taxon>Gammaproteobacteria</taxon>
        <taxon>Moraxellales</taxon>
        <taxon>Moraxellaceae</taxon>
        <taxon>Acinetobacter</taxon>
    </lineage>
</organism>
<comment type="caution">
    <text evidence="1">The sequence shown here is derived from an EMBL/GenBank/DDBJ whole genome shotgun (WGS) entry which is preliminary data.</text>
</comment>
<dbReference type="OrthoDB" id="5724405at2"/>
<gene>
    <name evidence="1" type="ORF">B9T28_06750</name>
</gene>
<dbReference type="EMBL" id="NEGB01000003">
    <property type="protein sequence ID" value="OTG65894.1"/>
    <property type="molecule type" value="Genomic_DNA"/>
</dbReference>
<keyword evidence="2" id="KW-1185">Reference proteome</keyword>
<dbReference type="Proteomes" id="UP000242765">
    <property type="component" value="Unassembled WGS sequence"/>
</dbReference>
<evidence type="ECO:0000313" key="1">
    <source>
        <dbReference type="EMBL" id="OTG65894.1"/>
    </source>
</evidence>
<protein>
    <submittedName>
        <fullName evidence="1">GTPase</fullName>
    </submittedName>
</protein>
<evidence type="ECO:0000313" key="2">
    <source>
        <dbReference type="Proteomes" id="UP000242765"/>
    </source>
</evidence>
<dbReference type="RefSeq" id="WP_086203236.1">
    <property type="nucleotide sequence ID" value="NZ_NEGB01000003.1"/>
</dbReference>
<dbReference type="AlphaFoldDB" id="A0A1Y3CJ30"/>
<name>A0A1Y3CJ30_9GAMM</name>
<reference evidence="1 2" key="1">
    <citation type="submission" date="2017-04" db="EMBL/GenBank/DDBJ databases">
        <title>High diversity of culturable Acinetobacter species in natural soil and water ecosystems.</title>
        <authorList>
            <person name="Nemec A."/>
            <person name="Radolfova-Krizova L."/>
        </authorList>
    </citation>
    <scope>NUCLEOTIDE SEQUENCE [LARGE SCALE GENOMIC DNA]</scope>
    <source>
        <strain evidence="1 2">ANC 4999</strain>
    </source>
</reference>
<proteinExistence type="predicted"/>